<evidence type="ECO:0000259" key="2">
    <source>
        <dbReference type="SMART" id="SM00387"/>
    </source>
</evidence>
<evidence type="ECO:0000256" key="1">
    <source>
        <dbReference type="SAM" id="Phobius"/>
    </source>
</evidence>
<dbReference type="InterPro" id="IPR004358">
    <property type="entry name" value="Sig_transdc_His_kin-like_C"/>
</dbReference>
<feature type="domain" description="Histidine kinase/HSP90-like ATPase" evidence="2">
    <location>
        <begin position="257"/>
        <end position="363"/>
    </location>
</feature>
<dbReference type="InterPro" id="IPR036890">
    <property type="entry name" value="HATPase_C_sf"/>
</dbReference>
<keyword evidence="1" id="KW-0472">Membrane</keyword>
<sequence length="366" mass="42599">MSASEPLFVIHWLWLGLVLLGVMLFFTAYYFRRQSKRLSQALADLYTLNQIVKQDALDFFDQAWPILESVGCLKLEANIEWFGEKKHIVFGDQTGVLGKKQVFKIARDDMSFKLEIMLNRKATEPESLSFLVIKTFIYVLEQNLVLKQAEILTSQKRLERYQLFVQHEIKNIAQFIQLLCDQLNMIQGDADKIRLINTLHQTLPTMSERAQKTILHMKKPLLQEYEYSECNLALVVQEVVDMNYLSAEITGESDVYLPKALLIEVFKNILGNFRDHALTERLIHINIYSKVEKIYVSIRCQRDKQQNDLIPERLFEPFWTTSESGLGLGLFLARELLKQMNGQVTFEQESDSFSFLVLLPDRQSSK</sequence>
<evidence type="ECO:0000313" key="3">
    <source>
        <dbReference type="EMBL" id="VAW47582.1"/>
    </source>
</evidence>
<dbReference type="GO" id="GO:0016772">
    <property type="term" value="F:transferase activity, transferring phosphorus-containing groups"/>
    <property type="evidence" value="ECO:0007669"/>
    <property type="project" value="InterPro"/>
</dbReference>
<feature type="transmembrane region" description="Helical" evidence="1">
    <location>
        <begin position="12"/>
        <end position="31"/>
    </location>
</feature>
<dbReference type="Gene3D" id="3.30.565.10">
    <property type="entry name" value="Histidine kinase-like ATPase, C-terminal domain"/>
    <property type="match status" value="1"/>
</dbReference>
<keyword evidence="1" id="KW-0812">Transmembrane</keyword>
<dbReference type="EMBL" id="UOFC01000156">
    <property type="protein sequence ID" value="VAW47582.1"/>
    <property type="molecule type" value="Genomic_DNA"/>
</dbReference>
<gene>
    <name evidence="3" type="ORF">MNBD_GAMMA03-1335</name>
</gene>
<dbReference type="AlphaFoldDB" id="A0A3B0W8P6"/>
<dbReference type="InterPro" id="IPR003594">
    <property type="entry name" value="HATPase_dom"/>
</dbReference>
<keyword evidence="1" id="KW-1133">Transmembrane helix</keyword>
<protein>
    <recommendedName>
        <fullName evidence="2">Histidine kinase/HSP90-like ATPase domain-containing protein</fullName>
    </recommendedName>
</protein>
<dbReference type="SUPFAM" id="SSF55874">
    <property type="entry name" value="ATPase domain of HSP90 chaperone/DNA topoisomerase II/histidine kinase"/>
    <property type="match status" value="1"/>
</dbReference>
<organism evidence="3">
    <name type="scientific">hydrothermal vent metagenome</name>
    <dbReference type="NCBI Taxonomy" id="652676"/>
    <lineage>
        <taxon>unclassified sequences</taxon>
        <taxon>metagenomes</taxon>
        <taxon>ecological metagenomes</taxon>
    </lineage>
</organism>
<dbReference type="Pfam" id="PF02518">
    <property type="entry name" value="HATPase_c"/>
    <property type="match status" value="1"/>
</dbReference>
<name>A0A3B0W8P6_9ZZZZ</name>
<dbReference type="PRINTS" id="PR00344">
    <property type="entry name" value="BCTRLSENSOR"/>
</dbReference>
<reference evidence="3" key="1">
    <citation type="submission" date="2018-06" db="EMBL/GenBank/DDBJ databases">
        <authorList>
            <person name="Zhirakovskaya E."/>
        </authorList>
    </citation>
    <scope>NUCLEOTIDE SEQUENCE</scope>
</reference>
<dbReference type="SMART" id="SM00387">
    <property type="entry name" value="HATPase_c"/>
    <property type="match status" value="1"/>
</dbReference>
<accession>A0A3B0W8P6</accession>
<proteinExistence type="predicted"/>